<dbReference type="InParanoid" id="D0NIP2"/>
<sequence>MRKEALTPASASCDESLRTWTAREQEILMMYLAGNLDLPYPPNFVKDIMTGEYRAMLEDMHEAYFNAYLTAALPASRDAKRLSFDGVKTLRFTFYSKKAATRWKDKTMRFQKAVITIRDTERSPEDEGTGHYNPAQLELQYAIRVYGGAELGLVTLARAFTSFSEAKVLDVEKKKAPIPTAEKRYAEFQRTAALGRYGALAQSDSEEDGATDAMEVDEMDPTGPPTESSYEREEAPYAYEESMVEHIHQRHEEGEDPQVDSMTNQQRNHHATTDAIMTPACMDGEDSKCGESQEGHKAFPVIATHQAIQHGQQPIAASAKSTRKNKMHSGKIGLQNGAIKSMQVSMATFMQTAAKLAAHDTTVDSVDSPAQLVTTTDPTQNEASEEDYVSETPDSQQSVEIGESRLGTAEELAETISDSYTWKSTINQLTESERKTDLQTVNQLVNMDSVNWLLCKRMEMRERLDVAHARLGLPVLESSSPDFDAEAAVTCENQQIHEEYGLDHLAASSPTPGDSSSKDDEVPTRIARVATGTVVTNSYFRILRDSPDSPMDHVDKPLAVTIEAANCETFRTWCELFRAKLKIPTTKRRRGTAADIMEWLFKTPEALRHLYAFLPYPEQEAKT</sequence>
<dbReference type="OrthoDB" id="96370at2759"/>
<dbReference type="AlphaFoldDB" id="D0NIP2"/>
<dbReference type="OMA" id="AADIMEW"/>
<keyword evidence="3" id="KW-1185">Reference proteome</keyword>
<feature type="region of interest" description="Disordered" evidence="1">
    <location>
        <begin position="249"/>
        <end position="268"/>
    </location>
</feature>
<dbReference type="RefSeq" id="XP_002900986.1">
    <property type="nucleotide sequence ID" value="XM_002900940.1"/>
</dbReference>
<dbReference type="HOGENOM" id="CLU_400372_0_0_1"/>
<dbReference type="EMBL" id="DS028140">
    <property type="protein sequence ID" value="EEY59376.1"/>
    <property type="molecule type" value="Genomic_DNA"/>
</dbReference>
<gene>
    <name evidence="2" type="ORF">PITG_11395</name>
</gene>
<dbReference type="GeneID" id="9473467"/>
<reference evidence="3" key="1">
    <citation type="journal article" date="2009" name="Nature">
        <title>Genome sequence and analysis of the Irish potato famine pathogen Phytophthora infestans.</title>
        <authorList>
            <consortium name="The Broad Institute Genome Sequencing Platform"/>
            <person name="Haas B.J."/>
            <person name="Kamoun S."/>
            <person name="Zody M.C."/>
            <person name="Jiang R.H."/>
            <person name="Handsaker R.E."/>
            <person name="Cano L.M."/>
            <person name="Grabherr M."/>
            <person name="Kodira C.D."/>
            <person name="Raffaele S."/>
            <person name="Torto-Alalibo T."/>
            <person name="Bozkurt T.O."/>
            <person name="Ah-Fong A.M."/>
            <person name="Alvarado L."/>
            <person name="Anderson V.L."/>
            <person name="Armstrong M.R."/>
            <person name="Avrova A."/>
            <person name="Baxter L."/>
            <person name="Beynon J."/>
            <person name="Boevink P.C."/>
            <person name="Bollmann S.R."/>
            <person name="Bos J.I."/>
            <person name="Bulone V."/>
            <person name="Cai G."/>
            <person name="Cakir C."/>
            <person name="Carrington J.C."/>
            <person name="Chawner M."/>
            <person name="Conti L."/>
            <person name="Costanzo S."/>
            <person name="Ewan R."/>
            <person name="Fahlgren N."/>
            <person name="Fischbach M.A."/>
            <person name="Fugelstad J."/>
            <person name="Gilroy E.M."/>
            <person name="Gnerre S."/>
            <person name="Green P.J."/>
            <person name="Grenville-Briggs L.J."/>
            <person name="Griffith J."/>
            <person name="Grunwald N.J."/>
            <person name="Horn K."/>
            <person name="Horner N.R."/>
            <person name="Hu C.H."/>
            <person name="Huitema E."/>
            <person name="Jeong D.H."/>
            <person name="Jones A.M."/>
            <person name="Jones J.D."/>
            <person name="Jones R.W."/>
            <person name="Karlsson E.K."/>
            <person name="Kunjeti S.G."/>
            <person name="Lamour K."/>
            <person name="Liu Z."/>
            <person name="Ma L."/>
            <person name="Maclean D."/>
            <person name="Chibucos M.C."/>
            <person name="McDonald H."/>
            <person name="McWalters J."/>
            <person name="Meijer H.J."/>
            <person name="Morgan W."/>
            <person name="Morris P.F."/>
            <person name="Munro C.A."/>
            <person name="O'Neill K."/>
            <person name="Ospina-Giraldo M."/>
            <person name="Pinzon A."/>
            <person name="Pritchard L."/>
            <person name="Ramsahoye B."/>
            <person name="Ren Q."/>
            <person name="Restrepo S."/>
            <person name="Roy S."/>
            <person name="Sadanandom A."/>
            <person name="Savidor A."/>
            <person name="Schornack S."/>
            <person name="Schwartz D.C."/>
            <person name="Schumann U.D."/>
            <person name="Schwessinger B."/>
            <person name="Seyer L."/>
            <person name="Sharpe T."/>
            <person name="Silvar C."/>
            <person name="Song J."/>
            <person name="Studholme D.J."/>
            <person name="Sykes S."/>
            <person name="Thines M."/>
            <person name="van de Vondervoort P.J."/>
            <person name="Phuntumart V."/>
            <person name="Wawra S."/>
            <person name="Weide R."/>
            <person name="Win J."/>
            <person name="Young C."/>
            <person name="Zhou S."/>
            <person name="Fry W."/>
            <person name="Meyers B.C."/>
            <person name="van West P."/>
            <person name="Ristaino J."/>
            <person name="Govers F."/>
            <person name="Birch P.R."/>
            <person name="Whisson S.C."/>
            <person name="Judelson H.S."/>
            <person name="Nusbaum C."/>
        </authorList>
    </citation>
    <scope>NUCLEOTIDE SEQUENCE [LARGE SCALE GENOMIC DNA]</scope>
    <source>
        <strain evidence="3">T30-4</strain>
    </source>
</reference>
<dbReference type="KEGG" id="pif:PITG_11395"/>
<organism evidence="2 3">
    <name type="scientific">Phytophthora infestans (strain T30-4)</name>
    <name type="common">Potato late blight agent</name>
    <dbReference type="NCBI Taxonomy" id="403677"/>
    <lineage>
        <taxon>Eukaryota</taxon>
        <taxon>Sar</taxon>
        <taxon>Stramenopiles</taxon>
        <taxon>Oomycota</taxon>
        <taxon>Peronosporomycetes</taxon>
        <taxon>Peronosporales</taxon>
        <taxon>Peronosporaceae</taxon>
        <taxon>Phytophthora</taxon>
    </lineage>
</organism>
<feature type="region of interest" description="Disordered" evidence="1">
    <location>
        <begin position="372"/>
        <end position="401"/>
    </location>
</feature>
<evidence type="ECO:0000313" key="2">
    <source>
        <dbReference type="EMBL" id="EEY59376.1"/>
    </source>
</evidence>
<feature type="compositionally biased region" description="Polar residues" evidence="1">
    <location>
        <begin position="372"/>
        <end position="382"/>
    </location>
</feature>
<name>D0NIP2_PHYIT</name>
<dbReference type="Proteomes" id="UP000006643">
    <property type="component" value="Unassembled WGS sequence"/>
</dbReference>
<dbReference type="VEuPathDB" id="FungiDB:PITG_11395"/>
<feature type="compositionally biased region" description="Acidic residues" evidence="1">
    <location>
        <begin position="204"/>
        <end position="220"/>
    </location>
</feature>
<protein>
    <submittedName>
        <fullName evidence="2">Uncharacterized protein</fullName>
    </submittedName>
</protein>
<accession>D0NIP2</accession>
<evidence type="ECO:0000313" key="3">
    <source>
        <dbReference type="Proteomes" id="UP000006643"/>
    </source>
</evidence>
<evidence type="ECO:0000256" key="1">
    <source>
        <dbReference type="SAM" id="MobiDB-lite"/>
    </source>
</evidence>
<proteinExistence type="predicted"/>
<feature type="region of interest" description="Disordered" evidence="1">
    <location>
        <begin position="200"/>
        <end position="231"/>
    </location>
</feature>